<evidence type="ECO:0000256" key="4">
    <source>
        <dbReference type="ARBA" id="ARBA00011233"/>
    </source>
</evidence>
<dbReference type="SUPFAM" id="SSF51569">
    <property type="entry name" value="Aldolase"/>
    <property type="match status" value="1"/>
</dbReference>
<dbReference type="Gene3D" id="3.20.20.70">
    <property type="entry name" value="Aldolase class I"/>
    <property type="match status" value="1"/>
</dbReference>
<accession>A0A839EV58</accession>
<keyword evidence="7" id="KW-0119">Carbohydrate metabolism</keyword>
<dbReference type="PROSITE" id="PS00159">
    <property type="entry name" value="ALDOLASE_KDPG_KHG_1"/>
    <property type="match status" value="1"/>
</dbReference>
<organism evidence="8 9">
    <name type="scientific">Dokdonella fugitiva</name>
    <dbReference type="NCBI Taxonomy" id="328517"/>
    <lineage>
        <taxon>Bacteria</taxon>
        <taxon>Pseudomonadati</taxon>
        <taxon>Pseudomonadota</taxon>
        <taxon>Gammaproteobacteria</taxon>
        <taxon>Lysobacterales</taxon>
        <taxon>Rhodanobacteraceae</taxon>
        <taxon>Dokdonella</taxon>
    </lineage>
</organism>
<dbReference type="PANTHER" id="PTHR30246">
    <property type="entry name" value="2-KETO-3-DEOXY-6-PHOSPHOGLUCONATE ALDOLASE"/>
    <property type="match status" value="1"/>
</dbReference>
<evidence type="ECO:0000256" key="3">
    <source>
        <dbReference type="ARBA" id="ARBA00006906"/>
    </source>
</evidence>
<dbReference type="Pfam" id="PF01081">
    <property type="entry name" value="Aldolase"/>
    <property type="match status" value="1"/>
</dbReference>
<evidence type="ECO:0000256" key="2">
    <source>
        <dbReference type="ARBA" id="ARBA00004736"/>
    </source>
</evidence>
<dbReference type="InterPro" id="IPR013785">
    <property type="entry name" value="Aldolase_TIM"/>
</dbReference>
<dbReference type="Proteomes" id="UP000550401">
    <property type="component" value="Unassembled WGS sequence"/>
</dbReference>
<dbReference type="GO" id="GO:0008675">
    <property type="term" value="F:2-dehydro-3-deoxy-phosphogluconate aldolase activity"/>
    <property type="evidence" value="ECO:0007669"/>
    <property type="project" value="UniProtKB-EC"/>
</dbReference>
<dbReference type="NCBIfam" id="TIGR01182">
    <property type="entry name" value="eda"/>
    <property type="match status" value="1"/>
</dbReference>
<comment type="subunit">
    <text evidence="4">Homotrimer.</text>
</comment>
<reference evidence="8 9" key="1">
    <citation type="submission" date="2020-07" db="EMBL/GenBank/DDBJ databases">
        <title>Genomic Encyclopedia of Type Strains, Phase IV (KMG-V): Genome sequencing to study the core and pangenomes of soil and plant-associated prokaryotes.</title>
        <authorList>
            <person name="Whitman W."/>
        </authorList>
    </citation>
    <scope>NUCLEOTIDE SEQUENCE [LARGE SCALE GENOMIC DNA]</scope>
    <source>
        <strain evidence="8 9">RH2WT43</strain>
    </source>
</reference>
<keyword evidence="6 8" id="KW-0456">Lyase</keyword>
<evidence type="ECO:0000313" key="9">
    <source>
        <dbReference type="Proteomes" id="UP000550401"/>
    </source>
</evidence>
<dbReference type="InterPro" id="IPR000887">
    <property type="entry name" value="Aldlse_KDPG_KHG"/>
</dbReference>
<comment type="caution">
    <text evidence="8">The sequence shown here is derived from an EMBL/GenBank/DDBJ whole genome shotgun (WGS) entry which is preliminary data.</text>
</comment>
<evidence type="ECO:0000256" key="6">
    <source>
        <dbReference type="ARBA" id="ARBA00023239"/>
    </source>
</evidence>
<protein>
    <recommendedName>
        <fullName evidence="5">2-dehydro-3-deoxy-phosphogluconate aldolase</fullName>
        <ecNumber evidence="5">4.1.2.14</ecNumber>
    </recommendedName>
</protein>
<dbReference type="EC" id="4.1.2.14" evidence="5"/>
<comment type="catalytic activity">
    <reaction evidence="1">
        <text>2-dehydro-3-deoxy-6-phospho-D-gluconate = D-glyceraldehyde 3-phosphate + pyruvate</text>
        <dbReference type="Rhea" id="RHEA:17089"/>
        <dbReference type="ChEBI" id="CHEBI:15361"/>
        <dbReference type="ChEBI" id="CHEBI:57569"/>
        <dbReference type="ChEBI" id="CHEBI:59776"/>
        <dbReference type="EC" id="4.1.2.14"/>
    </reaction>
</comment>
<evidence type="ECO:0000256" key="5">
    <source>
        <dbReference type="ARBA" id="ARBA00013063"/>
    </source>
</evidence>
<evidence type="ECO:0000313" key="8">
    <source>
        <dbReference type="EMBL" id="MBA8886483.1"/>
    </source>
</evidence>
<dbReference type="CDD" id="cd00452">
    <property type="entry name" value="KDPG_aldolase"/>
    <property type="match status" value="1"/>
</dbReference>
<evidence type="ECO:0000256" key="7">
    <source>
        <dbReference type="ARBA" id="ARBA00023277"/>
    </source>
</evidence>
<comment type="similarity">
    <text evidence="3">Belongs to the KHG/KDPG aldolase family.</text>
</comment>
<evidence type="ECO:0000256" key="1">
    <source>
        <dbReference type="ARBA" id="ARBA00000654"/>
    </source>
</evidence>
<keyword evidence="9" id="KW-1185">Reference proteome</keyword>
<dbReference type="RefSeq" id="WP_182529561.1">
    <property type="nucleotide sequence ID" value="NZ_JACGXL010000001.1"/>
</dbReference>
<sequence>MPTASLQSTQHAAIELLRATRILPVVTVTSAEQGVAVARALQSGGLKAIEITLRTPAAIDAIAAVKRDVAGIAVGAGTVLTPQQIDAARAAGAEFLVTPGTPPAMAEALTTCGLPAVPGAATPTELLALHARGFRVCKLFPASAVGGLPLVRALQAPLADVLLCPTGGIGEGDAAQYLAERNVVCVGGSWMVRADWIADGRYDLVSEATARSLAAIARTLG</sequence>
<dbReference type="AlphaFoldDB" id="A0A839EV58"/>
<gene>
    <name evidence="8" type="ORF">FHW12_000674</name>
</gene>
<dbReference type="EMBL" id="JACGXL010000001">
    <property type="protein sequence ID" value="MBA8886483.1"/>
    <property type="molecule type" value="Genomic_DNA"/>
</dbReference>
<dbReference type="PANTHER" id="PTHR30246:SF1">
    <property type="entry name" value="2-DEHYDRO-3-DEOXY-6-PHOSPHOGALACTONATE ALDOLASE-RELATED"/>
    <property type="match status" value="1"/>
</dbReference>
<comment type="pathway">
    <text evidence="2">Carbohydrate acid metabolism; 2-dehydro-3-deoxy-D-gluconate degradation; D-glyceraldehyde 3-phosphate and pyruvate from 2-dehydro-3-deoxy-D-gluconate: step 2/2.</text>
</comment>
<dbReference type="InterPro" id="IPR031337">
    <property type="entry name" value="KDPG/KHG_AS_1"/>
</dbReference>
<proteinExistence type="inferred from homology"/>
<name>A0A839EV58_9GAMM</name>